<organism evidence="1">
    <name type="scientific">Arundo donax</name>
    <name type="common">Giant reed</name>
    <name type="synonym">Donax arundinaceus</name>
    <dbReference type="NCBI Taxonomy" id="35708"/>
    <lineage>
        <taxon>Eukaryota</taxon>
        <taxon>Viridiplantae</taxon>
        <taxon>Streptophyta</taxon>
        <taxon>Embryophyta</taxon>
        <taxon>Tracheophyta</taxon>
        <taxon>Spermatophyta</taxon>
        <taxon>Magnoliopsida</taxon>
        <taxon>Liliopsida</taxon>
        <taxon>Poales</taxon>
        <taxon>Poaceae</taxon>
        <taxon>PACMAD clade</taxon>
        <taxon>Arundinoideae</taxon>
        <taxon>Arundineae</taxon>
        <taxon>Arundo</taxon>
    </lineage>
</organism>
<reference evidence="1" key="1">
    <citation type="submission" date="2014-09" db="EMBL/GenBank/DDBJ databases">
        <authorList>
            <person name="Magalhaes I.L.F."/>
            <person name="Oliveira U."/>
            <person name="Santos F.R."/>
            <person name="Vidigal T.H.D.A."/>
            <person name="Brescovit A.D."/>
            <person name="Santos A.J."/>
        </authorList>
    </citation>
    <scope>NUCLEOTIDE SEQUENCE</scope>
    <source>
        <tissue evidence="1">Shoot tissue taken approximately 20 cm above the soil surface</tissue>
    </source>
</reference>
<name>A0A0A9H7I8_ARUDO</name>
<proteinExistence type="predicted"/>
<protein>
    <submittedName>
        <fullName evidence="1">Uncharacterized protein</fullName>
    </submittedName>
</protein>
<evidence type="ECO:0000313" key="1">
    <source>
        <dbReference type="EMBL" id="JAE28873.1"/>
    </source>
</evidence>
<reference evidence="1" key="2">
    <citation type="journal article" date="2015" name="Data Brief">
        <title>Shoot transcriptome of the giant reed, Arundo donax.</title>
        <authorList>
            <person name="Barrero R.A."/>
            <person name="Guerrero F.D."/>
            <person name="Moolhuijzen P."/>
            <person name="Goolsby J.A."/>
            <person name="Tidwell J."/>
            <person name="Bellgard S.E."/>
            <person name="Bellgard M.I."/>
        </authorList>
    </citation>
    <scope>NUCLEOTIDE SEQUENCE</scope>
    <source>
        <tissue evidence="1">Shoot tissue taken approximately 20 cm above the soil surface</tissue>
    </source>
</reference>
<sequence>MKVKTRIIEISKLVFEENRKKQLVFV</sequence>
<dbReference type="EMBL" id="GBRH01169023">
    <property type="protein sequence ID" value="JAE28873.1"/>
    <property type="molecule type" value="Transcribed_RNA"/>
</dbReference>
<dbReference type="AlphaFoldDB" id="A0A0A9H7I8"/>
<accession>A0A0A9H7I8</accession>